<evidence type="ECO:0000313" key="2">
    <source>
        <dbReference type="Proteomes" id="UP001283361"/>
    </source>
</evidence>
<keyword evidence="2" id="KW-1185">Reference proteome</keyword>
<accession>A0AAE1ATX1</accession>
<evidence type="ECO:0000313" key="1">
    <source>
        <dbReference type="EMBL" id="KAK3793316.1"/>
    </source>
</evidence>
<sequence length="88" mass="9906">MFTAITQLVLESKKKVQDEARNAPASTIRVGNKKSGGKSDCCSNLVHRFSNEFPEHQYVPHAVRNYEKMSMLGLKKASLLVLTHFETL</sequence>
<dbReference type="AlphaFoldDB" id="A0AAE1ATX1"/>
<comment type="caution">
    <text evidence="1">The sequence shown here is derived from an EMBL/GenBank/DDBJ whole genome shotgun (WGS) entry which is preliminary data.</text>
</comment>
<protein>
    <submittedName>
        <fullName evidence="1">Uncharacterized protein</fullName>
    </submittedName>
</protein>
<organism evidence="1 2">
    <name type="scientific">Elysia crispata</name>
    <name type="common">lettuce slug</name>
    <dbReference type="NCBI Taxonomy" id="231223"/>
    <lineage>
        <taxon>Eukaryota</taxon>
        <taxon>Metazoa</taxon>
        <taxon>Spiralia</taxon>
        <taxon>Lophotrochozoa</taxon>
        <taxon>Mollusca</taxon>
        <taxon>Gastropoda</taxon>
        <taxon>Heterobranchia</taxon>
        <taxon>Euthyneura</taxon>
        <taxon>Panpulmonata</taxon>
        <taxon>Sacoglossa</taxon>
        <taxon>Placobranchoidea</taxon>
        <taxon>Plakobranchidae</taxon>
        <taxon>Elysia</taxon>
    </lineage>
</organism>
<gene>
    <name evidence="1" type="ORF">RRG08_042258</name>
</gene>
<reference evidence="1" key="1">
    <citation type="journal article" date="2023" name="G3 (Bethesda)">
        <title>A reference genome for the long-term kleptoplast-retaining sea slug Elysia crispata morphotype clarki.</title>
        <authorList>
            <person name="Eastman K.E."/>
            <person name="Pendleton A.L."/>
            <person name="Shaikh M.A."/>
            <person name="Suttiyut T."/>
            <person name="Ogas R."/>
            <person name="Tomko P."/>
            <person name="Gavelis G."/>
            <person name="Widhalm J.R."/>
            <person name="Wisecaver J.H."/>
        </authorList>
    </citation>
    <scope>NUCLEOTIDE SEQUENCE</scope>
    <source>
        <strain evidence="1">ECLA1</strain>
    </source>
</reference>
<proteinExistence type="predicted"/>
<dbReference type="Proteomes" id="UP001283361">
    <property type="component" value="Unassembled WGS sequence"/>
</dbReference>
<name>A0AAE1ATX1_9GAST</name>
<dbReference type="EMBL" id="JAWDGP010001262">
    <property type="protein sequence ID" value="KAK3793316.1"/>
    <property type="molecule type" value="Genomic_DNA"/>
</dbReference>